<accession>A0AC61NL21</accession>
<organism evidence="1 2">
    <name type="scientific">Halosquirtibacter laminarini</name>
    <dbReference type="NCBI Taxonomy" id="3374600"/>
    <lineage>
        <taxon>Bacteria</taxon>
        <taxon>Pseudomonadati</taxon>
        <taxon>Bacteroidota</taxon>
        <taxon>Bacteroidia</taxon>
        <taxon>Marinilabiliales</taxon>
        <taxon>Prolixibacteraceae</taxon>
        <taxon>Halosquirtibacter</taxon>
    </lineage>
</organism>
<evidence type="ECO:0000313" key="1">
    <source>
        <dbReference type="EMBL" id="QZE15615.1"/>
    </source>
</evidence>
<gene>
    <name evidence="1" type="ORF">K4L44_07215</name>
</gene>
<keyword evidence="2" id="KW-1185">Reference proteome</keyword>
<evidence type="ECO:0000313" key="2">
    <source>
        <dbReference type="Proteomes" id="UP000826212"/>
    </source>
</evidence>
<reference evidence="1" key="1">
    <citation type="submission" date="2021-08" db="EMBL/GenBank/DDBJ databases">
        <title>Novel anaerobic bacterium isolated from sea squirt in East Sea, Republic of Korea.</title>
        <authorList>
            <person name="Nguyen T.H."/>
            <person name="Li Z."/>
            <person name="Lee Y.-J."/>
            <person name="Ko J."/>
            <person name="Kim S.-G."/>
        </authorList>
    </citation>
    <scope>NUCLEOTIDE SEQUENCE</scope>
    <source>
        <strain evidence="1">KCTC 25031</strain>
    </source>
</reference>
<sequence length="657" mass="72768">MLSRIKSTISFTLFFLLLVTTNALGQNLLGADQKIWEVNKVTIDGVEGINLIKYIGPEIEEISTPSFIGGEKVISICYKNKSLKGLFGQSTFDRNTKIKKISVYGLHMKVIGPYSFAYLENSTIRIQVISTVEEIGKYAFSESNLFKFNFPTSLKVLGSAVFNQCSKLAYISPLPIGVTHIPPFAFDECKQLSVQINSFLHDELVEIGEYAFYNCTSLEGNVVFGPKIQSIKNAAFGGCSLLKGDLILPNSLTELGDYAFWNCKGLDGKLVLSDNIKSIGTDAFCRCNFNGDLVIPAAVTKIGNEAFYECSNLKGTLTFKGDVVAIGDRAFEGSSFTGTLDLPPTLTSLGRYAFYACDGFTGDLKIPDGITTIKQGCFSGCSGLNGSLYLSANLEYIESNAFYSCEGFRNKLLYPESLRFIGKHAFYGCKGFNPGSQLPVRITSIESNCFQGSFLYRKKLVIPEGVRMIAVSAFEYDIWGIGRDITELTLPSTLREIGQKAFWGTSGILKSITLNSENPPIFSDIVGNYYSKEDLKTIKVFSGGAYKKAIVMVPSTALDVYKADPFWGRFKNIQALVATSNTSNKVDKSCQIIWNAPFYKIHSKKAIEYIDYYNVMGQKMQRIYPSDNLILLKKQHQSMGLIRVTYKDGTQNVQKIM</sequence>
<proteinExistence type="predicted"/>
<protein>
    <submittedName>
        <fullName evidence="1">Leucine-rich repeat domain-containing protein</fullName>
    </submittedName>
</protein>
<dbReference type="EMBL" id="CP081303">
    <property type="protein sequence ID" value="QZE15615.1"/>
    <property type="molecule type" value="Genomic_DNA"/>
</dbReference>
<name>A0AC61NL21_9BACT</name>
<dbReference type="Proteomes" id="UP000826212">
    <property type="component" value="Chromosome"/>
</dbReference>